<feature type="region of interest" description="Disordered" evidence="1">
    <location>
        <begin position="128"/>
        <end position="171"/>
    </location>
</feature>
<name>A0A8S4BT03_9TELE</name>
<dbReference type="PANTHER" id="PTHR33244">
    <property type="entry name" value="INTEGRASE CATALYTIC DOMAIN-CONTAINING PROTEIN-RELATED"/>
    <property type="match status" value="1"/>
</dbReference>
<dbReference type="OrthoDB" id="775972at2759"/>
<evidence type="ECO:0000256" key="1">
    <source>
        <dbReference type="SAM" id="MobiDB-lite"/>
    </source>
</evidence>
<evidence type="ECO:0000313" key="3">
    <source>
        <dbReference type="Proteomes" id="UP000677803"/>
    </source>
</evidence>
<gene>
    <name evidence="2" type="ORF">MMEN_LOCUS18982</name>
</gene>
<reference evidence="2" key="1">
    <citation type="submission" date="2021-05" db="EMBL/GenBank/DDBJ databases">
        <authorList>
            <person name="Tigano A."/>
        </authorList>
    </citation>
    <scope>NUCLEOTIDE SEQUENCE</scope>
</reference>
<evidence type="ECO:0000313" key="2">
    <source>
        <dbReference type="EMBL" id="CAG6010191.1"/>
    </source>
</evidence>
<dbReference type="PANTHER" id="PTHR33244:SF3">
    <property type="entry name" value="PEPTIDASE A2 DOMAIN-CONTAINING PROTEIN"/>
    <property type="match status" value="1"/>
</dbReference>
<feature type="compositionally biased region" description="Low complexity" evidence="1">
    <location>
        <begin position="145"/>
        <end position="157"/>
    </location>
</feature>
<dbReference type="EMBL" id="CAJRST010038001">
    <property type="protein sequence ID" value="CAG6010191.1"/>
    <property type="molecule type" value="Genomic_DNA"/>
</dbReference>
<sequence>MKKGEKEIQESVYIMRHLQTALLGRPAIQKLELVARLNEITAEILKTSYPKLCSGLGEERRLKDAERYDARHRARVLSKLTPGQGVWIKDQGTSGAVVTSHSTPRSYIVEGPHGLIRRNRRHLVAMEPSTEPEVPEGDVVAEQVPPSSEESSPTPRTRFGRRVVKPDRLNL</sequence>
<organism evidence="2 3">
    <name type="scientific">Menidia menidia</name>
    <name type="common">Atlantic silverside</name>
    <dbReference type="NCBI Taxonomy" id="238744"/>
    <lineage>
        <taxon>Eukaryota</taxon>
        <taxon>Metazoa</taxon>
        <taxon>Chordata</taxon>
        <taxon>Craniata</taxon>
        <taxon>Vertebrata</taxon>
        <taxon>Euteleostomi</taxon>
        <taxon>Actinopterygii</taxon>
        <taxon>Neopterygii</taxon>
        <taxon>Teleostei</taxon>
        <taxon>Neoteleostei</taxon>
        <taxon>Acanthomorphata</taxon>
        <taxon>Ovalentaria</taxon>
        <taxon>Atherinomorphae</taxon>
        <taxon>Atheriniformes</taxon>
        <taxon>Atherinopsidae</taxon>
        <taxon>Menidiinae</taxon>
        <taxon>Menidia</taxon>
    </lineage>
</organism>
<accession>A0A8S4BT03</accession>
<dbReference type="AlphaFoldDB" id="A0A8S4BT03"/>
<dbReference type="Proteomes" id="UP000677803">
    <property type="component" value="Unassembled WGS sequence"/>
</dbReference>
<comment type="caution">
    <text evidence="2">The sequence shown here is derived from an EMBL/GenBank/DDBJ whole genome shotgun (WGS) entry which is preliminary data.</text>
</comment>
<keyword evidence="3" id="KW-1185">Reference proteome</keyword>
<protein>
    <submittedName>
        <fullName evidence="2">(Atlantic silverside) hypothetical protein</fullName>
    </submittedName>
</protein>
<proteinExistence type="predicted"/>